<sequence length="90" mass="10879">MRKRVNRRKFCRSQIETIPNVPGVYEILDSEFNTIYVGKSNHVRDRLLDHLGEFKGARYFRARFMPPKAAEKVENKIIRKKKPKYNKRLW</sequence>
<dbReference type="GO" id="GO:0009380">
    <property type="term" value="C:excinuclease repair complex"/>
    <property type="evidence" value="ECO:0007669"/>
    <property type="project" value="TreeGrafter"/>
</dbReference>
<evidence type="ECO:0000313" key="2">
    <source>
        <dbReference type="EMBL" id="KUK07727.1"/>
    </source>
</evidence>
<protein>
    <submittedName>
        <fullName evidence="2">DNA polymerase III epsilon subunit</fullName>
    </submittedName>
</protein>
<dbReference type="InterPro" id="IPR000305">
    <property type="entry name" value="GIY-YIG_endonuc"/>
</dbReference>
<gene>
    <name evidence="2" type="ORF">XD48_0062</name>
</gene>
<accession>A0A101E3C4</accession>
<dbReference type="Pfam" id="PF01541">
    <property type="entry name" value="GIY-YIG"/>
    <property type="match status" value="1"/>
</dbReference>
<name>A0A101E3C4_ARCFL</name>
<dbReference type="InterPro" id="IPR050066">
    <property type="entry name" value="UvrABC_protein_C"/>
</dbReference>
<proteinExistence type="predicted"/>
<reference evidence="3" key="1">
    <citation type="journal article" date="2015" name="MBio">
        <title>Genome-Resolved Metagenomic Analysis Reveals Roles for Candidate Phyla and Other Microbial Community Members in Biogeochemical Transformations in Oil Reservoirs.</title>
        <authorList>
            <person name="Hu P."/>
            <person name="Tom L."/>
            <person name="Singh A."/>
            <person name="Thomas B.C."/>
            <person name="Baker B.J."/>
            <person name="Piceno Y.M."/>
            <person name="Andersen G.L."/>
            <person name="Banfield J.F."/>
        </authorList>
    </citation>
    <scope>NUCLEOTIDE SEQUENCE [LARGE SCALE GENOMIC DNA]</scope>
</reference>
<dbReference type="SUPFAM" id="SSF82771">
    <property type="entry name" value="GIY-YIG endonuclease"/>
    <property type="match status" value="1"/>
</dbReference>
<dbReference type="AlphaFoldDB" id="A0A101E3C4"/>
<dbReference type="PANTHER" id="PTHR30562">
    <property type="entry name" value="UVRC/OXIDOREDUCTASE"/>
    <property type="match status" value="1"/>
</dbReference>
<feature type="domain" description="GIY-YIG" evidence="1">
    <location>
        <begin position="20"/>
        <end position="90"/>
    </location>
</feature>
<dbReference type="PATRIC" id="fig|2234.7.peg.701"/>
<dbReference type="GO" id="GO:0006974">
    <property type="term" value="P:DNA damage response"/>
    <property type="evidence" value="ECO:0007669"/>
    <property type="project" value="TreeGrafter"/>
</dbReference>
<dbReference type="EMBL" id="LGEX01000001">
    <property type="protein sequence ID" value="KUK07727.1"/>
    <property type="molecule type" value="Genomic_DNA"/>
</dbReference>
<dbReference type="PROSITE" id="PS50164">
    <property type="entry name" value="GIY_YIG"/>
    <property type="match status" value="1"/>
</dbReference>
<dbReference type="Proteomes" id="UP000054015">
    <property type="component" value="Unassembled WGS sequence"/>
</dbReference>
<evidence type="ECO:0000313" key="3">
    <source>
        <dbReference type="Proteomes" id="UP000054015"/>
    </source>
</evidence>
<organism evidence="2 3">
    <name type="scientific">Archaeoglobus fulgidus</name>
    <dbReference type="NCBI Taxonomy" id="2234"/>
    <lineage>
        <taxon>Archaea</taxon>
        <taxon>Methanobacteriati</taxon>
        <taxon>Methanobacteriota</taxon>
        <taxon>Archaeoglobi</taxon>
        <taxon>Archaeoglobales</taxon>
        <taxon>Archaeoglobaceae</taxon>
        <taxon>Archaeoglobus</taxon>
    </lineage>
</organism>
<comment type="caution">
    <text evidence="2">The sequence shown here is derived from an EMBL/GenBank/DDBJ whole genome shotgun (WGS) entry which is preliminary data.</text>
</comment>
<dbReference type="Gene3D" id="3.40.1440.10">
    <property type="entry name" value="GIY-YIG endonuclease"/>
    <property type="match status" value="1"/>
</dbReference>
<dbReference type="InterPro" id="IPR035901">
    <property type="entry name" value="GIY-YIG_endonuc_sf"/>
</dbReference>
<dbReference type="PANTHER" id="PTHR30562:SF1">
    <property type="entry name" value="UVRABC SYSTEM PROTEIN C"/>
    <property type="match status" value="1"/>
</dbReference>
<evidence type="ECO:0000259" key="1">
    <source>
        <dbReference type="PROSITE" id="PS50164"/>
    </source>
</evidence>